<evidence type="ECO:0000256" key="3">
    <source>
        <dbReference type="ARBA" id="ARBA00023157"/>
    </source>
</evidence>
<reference evidence="6 7" key="3">
    <citation type="submission" date="2008-05" db="EMBL/GenBank/DDBJ databases">
        <authorList>
            <person name="Fulton L."/>
            <person name="Clifton S."/>
            <person name="Fulton B."/>
            <person name="Xu J."/>
            <person name="Minx P."/>
            <person name="Pepin K.H."/>
            <person name="Johnson M."/>
            <person name="Thiruvilangam P."/>
            <person name="Bhonagiri V."/>
            <person name="Nash W.E."/>
            <person name="Mardis E.R."/>
            <person name="Wilson R.K."/>
        </authorList>
    </citation>
    <scope>NUCLEOTIDE SEQUENCE [LARGE SCALE GENOMIC DNA]</scope>
    <source>
        <strain evidence="6 7">ATCC 25827</strain>
    </source>
</reference>
<dbReference type="HAMAP" id="MF_00946">
    <property type="entry name" value="HdeA"/>
    <property type="match status" value="1"/>
</dbReference>
<protein>
    <recommendedName>
        <fullName evidence="5">Acid stress chaperone HdeA</fullName>
    </recommendedName>
</protein>
<evidence type="ECO:0000313" key="7">
    <source>
        <dbReference type="Proteomes" id="UP000004506"/>
    </source>
</evidence>
<evidence type="ECO:0000256" key="2">
    <source>
        <dbReference type="ARBA" id="ARBA00022764"/>
    </source>
</evidence>
<evidence type="ECO:0000256" key="5">
    <source>
        <dbReference type="HAMAP-Rule" id="MF_00946"/>
    </source>
</evidence>
<proteinExistence type="inferred from homology"/>
<gene>
    <name evidence="5 6" type="primary">hdeA</name>
    <name evidence="6" type="ORF">PROSTU_04197</name>
</gene>
<feature type="signal peptide" evidence="5">
    <location>
        <begin position="1"/>
        <end position="21"/>
    </location>
</feature>
<dbReference type="NCBIfam" id="NF007576">
    <property type="entry name" value="PRK10208.1"/>
    <property type="match status" value="1"/>
</dbReference>
<keyword evidence="2 5" id="KW-0574">Periplasm</keyword>
<keyword evidence="1 5" id="KW-0732">Signal</keyword>
<feature type="chain" id="PRO_5041505676" description="Acid stress chaperone HdeA" evidence="5">
    <location>
        <begin position="22"/>
        <end position="101"/>
    </location>
</feature>
<dbReference type="GeneID" id="93517415"/>
<dbReference type="AlphaFoldDB" id="A0AA86YFH2"/>
<keyword evidence="4 5" id="KW-0143">Chaperone</keyword>
<comment type="function">
    <text evidence="5">Required for optimal acid stress protection. Exhibits a chaperone-like activity only at low pH by suppressing non-specifically the aggregation of denaturated periplasmic proteins.</text>
</comment>
<feature type="disulfide bond" evidence="5">
    <location>
        <begin position="36"/>
        <end position="84"/>
    </location>
</feature>
<dbReference type="GO" id="GO:0030288">
    <property type="term" value="C:outer membrane-bounded periplasmic space"/>
    <property type="evidence" value="ECO:0007669"/>
    <property type="project" value="InterPro"/>
</dbReference>
<dbReference type="InterPro" id="IPR024972">
    <property type="entry name" value="HdeA"/>
</dbReference>
<dbReference type="InterPro" id="IPR038303">
    <property type="entry name" value="HdeA/HdeB_sf"/>
</dbReference>
<organism evidence="6 7">
    <name type="scientific">Providencia stuartii ATCC 25827</name>
    <dbReference type="NCBI Taxonomy" id="471874"/>
    <lineage>
        <taxon>Bacteria</taxon>
        <taxon>Pseudomonadati</taxon>
        <taxon>Pseudomonadota</taxon>
        <taxon>Gammaproteobacteria</taxon>
        <taxon>Enterobacterales</taxon>
        <taxon>Morganellaceae</taxon>
        <taxon>Providencia</taxon>
    </lineage>
</organism>
<dbReference type="Proteomes" id="UP000004506">
    <property type="component" value="Unassembled WGS sequence"/>
</dbReference>
<dbReference type="Pfam" id="PF06411">
    <property type="entry name" value="HdeA"/>
    <property type="match status" value="1"/>
</dbReference>
<evidence type="ECO:0000256" key="1">
    <source>
        <dbReference type="ARBA" id="ARBA00022729"/>
    </source>
</evidence>
<dbReference type="Gene3D" id="1.10.890.10">
    <property type="entry name" value="HNS-dependent expression A"/>
    <property type="match status" value="1"/>
</dbReference>
<comment type="caution">
    <text evidence="6">The sequence shown here is derived from an EMBL/GenBank/DDBJ whole genome shotgun (WGS) entry which is preliminary data.</text>
</comment>
<dbReference type="InterPro" id="IPR036831">
    <property type="entry name" value="HdeA_sf"/>
</dbReference>
<dbReference type="GO" id="GO:1990451">
    <property type="term" value="P:cellular stress response to acidic pH"/>
    <property type="evidence" value="ECO:0007669"/>
    <property type="project" value="UniProtKB-UniRule"/>
</dbReference>
<evidence type="ECO:0000256" key="4">
    <source>
        <dbReference type="ARBA" id="ARBA00023186"/>
    </source>
</evidence>
<comment type="subcellular location">
    <subcellularLocation>
        <location evidence="5">Periplasm</location>
    </subcellularLocation>
</comment>
<keyword evidence="3 5" id="KW-1015">Disulfide bond</keyword>
<accession>A0AA86YFH2</accession>
<sequence precursor="true">MKKYFIVGIIAASLTSLSAMAEDKKNDTKPLAEWTCEEFLAIDDNFYPTAVGFGELLTKKDKVEDAVLDVDGIQTLTPVVIDACKKDTKANFVEQVKNAKK</sequence>
<dbReference type="SUPFAM" id="SSF47752">
    <property type="entry name" value="Protein HNS-dependent expression A, HdeA"/>
    <property type="match status" value="1"/>
</dbReference>
<evidence type="ECO:0000313" key="6">
    <source>
        <dbReference type="EMBL" id="EDU57928.1"/>
    </source>
</evidence>
<dbReference type="EMBL" id="ABJD02000104">
    <property type="protein sequence ID" value="EDU57928.1"/>
    <property type="molecule type" value="Genomic_DNA"/>
</dbReference>
<name>A0AA86YFH2_PROST</name>
<reference evidence="7" key="1">
    <citation type="submission" date="2008-04" db="EMBL/GenBank/DDBJ databases">
        <title>Draft genome sequence of Providencia stuartii (ATCC 25827).</title>
        <authorList>
            <person name="Sudarsanam P."/>
            <person name="Ley R."/>
            <person name="Guruge J."/>
            <person name="Turnbaugh P.J."/>
            <person name="Mahowald M."/>
            <person name="Liep D."/>
            <person name="Gordon J."/>
        </authorList>
    </citation>
    <scope>NUCLEOTIDE SEQUENCE [LARGE SCALE GENOMIC DNA]</scope>
    <source>
        <strain evidence="7">ATCC 25827</strain>
    </source>
</reference>
<reference evidence="7" key="2">
    <citation type="submission" date="2008-04" db="EMBL/GenBank/DDBJ databases">
        <title>Draft genome sequence of Providencia stuartii(ATCC 25827).</title>
        <authorList>
            <person name="Sudarsanam P."/>
            <person name="Ley R."/>
            <person name="Guruge J."/>
            <person name="Turnbaugh P.J."/>
            <person name="Mahowald M."/>
            <person name="Liep D."/>
            <person name="Gordon J."/>
        </authorList>
    </citation>
    <scope>NUCLEOTIDE SEQUENCE [LARGE SCALE GENOMIC DNA]</scope>
    <source>
        <strain evidence="7">ATCC 25827</strain>
    </source>
</reference>
<dbReference type="InterPro" id="IPR010486">
    <property type="entry name" value="HNS-dep_expression_A/B"/>
</dbReference>
<comment type="similarity">
    <text evidence="5">Belongs to the HdeA family.</text>
</comment>
<dbReference type="RefSeq" id="WP_004926290.1">
    <property type="nucleotide sequence ID" value="NZ_DS607680.1"/>
</dbReference>